<dbReference type="Proteomes" id="UP000002696">
    <property type="component" value="Chromosome"/>
</dbReference>
<sequence length="158" mass="16780">MSATPVPSSSSTAERELVAFRMGEQEYCVDIQSVLEIRGWAPATPLPQSPSYVRGVINLRGTVLPIIDLGARLGLPVTPPSARHVIIVARIGLKTVGLLVEAVSDILTVGEDLIQPTPDISCETVRAFVKGIIAIDGEMISLISLDGLLPEEIVQEAA</sequence>
<dbReference type="BioCyc" id="BSUB633149:G1GM8-1111-MONOMER"/>
<dbReference type="FunCoup" id="D9QNZ2">
    <property type="interactions" value="165"/>
</dbReference>
<dbReference type="SMART" id="SM00260">
    <property type="entry name" value="CheW"/>
    <property type="match status" value="1"/>
</dbReference>
<proteinExistence type="predicted"/>
<dbReference type="CDD" id="cd00732">
    <property type="entry name" value="CheW"/>
    <property type="match status" value="1"/>
</dbReference>
<organism evidence="2 3">
    <name type="scientific">Brevundimonas subvibrioides (strain ATCC 15264 / DSM 4735 / LMG 14903 / NBRC 16000 / CB 81)</name>
    <name type="common">Caulobacter subvibrioides</name>
    <dbReference type="NCBI Taxonomy" id="633149"/>
    <lineage>
        <taxon>Bacteria</taxon>
        <taxon>Pseudomonadati</taxon>
        <taxon>Pseudomonadota</taxon>
        <taxon>Alphaproteobacteria</taxon>
        <taxon>Caulobacterales</taxon>
        <taxon>Caulobacteraceae</taxon>
        <taxon>Brevundimonas</taxon>
    </lineage>
</organism>
<keyword evidence="3" id="KW-1185">Reference proteome</keyword>
<name>D9QNZ2_BRESC</name>
<dbReference type="Gene3D" id="2.40.50.180">
    <property type="entry name" value="CheA-289, Domain 4"/>
    <property type="match status" value="1"/>
</dbReference>
<evidence type="ECO:0000313" key="2">
    <source>
        <dbReference type="EMBL" id="ADL00425.1"/>
    </source>
</evidence>
<dbReference type="Pfam" id="PF01584">
    <property type="entry name" value="CheW"/>
    <property type="match status" value="1"/>
</dbReference>
<dbReference type="InterPro" id="IPR039315">
    <property type="entry name" value="CheW"/>
</dbReference>
<dbReference type="PANTHER" id="PTHR22617">
    <property type="entry name" value="CHEMOTAXIS SENSOR HISTIDINE KINASE-RELATED"/>
    <property type="match status" value="1"/>
</dbReference>
<dbReference type="InterPro" id="IPR002545">
    <property type="entry name" value="CheW-lke_dom"/>
</dbReference>
<dbReference type="InParanoid" id="D9QNZ2"/>
<dbReference type="eggNOG" id="COG0835">
    <property type="taxonomic scope" value="Bacteria"/>
</dbReference>
<dbReference type="Gene3D" id="2.30.30.40">
    <property type="entry name" value="SH3 Domains"/>
    <property type="match status" value="1"/>
</dbReference>
<dbReference type="PANTHER" id="PTHR22617:SF23">
    <property type="entry name" value="CHEMOTAXIS PROTEIN CHEW"/>
    <property type="match status" value="1"/>
</dbReference>
<protein>
    <submittedName>
        <fullName evidence="2">CheW protein</fullName>
    </submittedName>
</protein>
<dbReference type="PROSITE" id="PS50851">
    <property type="entry name" value="CHEW"/>
    <property type="match status" value="1"/>
</dbReference>
<accession>D9QNZ2</accession>
<reference evidence="3" key="1">
    <citation type="journal article" date="2011" name="J. Bacteriol.">
        <title>Genome sequences of eight morphologically diverse alphaproteobacteria.</title>
        <authorList>
            <consortium name="US DOE Joint Genome Institute"/>
            <person name="Brown P.J."/>
            <person name="Kysela D.T."/>
            <person name="Buechlein A."/>
            <person name="Hemmerich C."/>
            <person name="Brun Y.V."/>
        </authorList>
    </citation>
    <scope>NUCLEOTIDE SEQUENCE [LARGE SCALE GENOMIC DNA]</scope>
    <source>
        <strain evidence="3">ATCC 15264 / DSM 4735 / LMG 14903 / NBRC 16000 / CB 81</strain>
    </source>
</reference>
<dbReference type="GO" id="GO:0007165">
    <property type="term" value="P:signal transduction"/>
    <property type="evidence" value="ECO:0007669"/>
    <property type="project" value="InterPro"/>
</dbReference>
<dbReference type="HOGENOM" id="CLU_048995_3_4_5"/>
<dbReference type="OrthoDB" id="9794382at2"/>
<gene>
    <name evidence="2" type="ordered locus">Bresu_1113</name>
</gene>
<dbReference type="KEGG" id="bsb:Bresu_1113"/>
<dbReference type="SUPFAM" id="SSF50341">
    <property type="entry name" value="CheW-like"/>
    <property type="match status" value="1"/>
</dbReference>
<dbReference type="RefSeq" id="WP_013268528.1">
    <property type="nucleotide sequence ID" value="NC_014375.1"/>
</dbReference>
<evidence type="ECO:0000259" key="1">
    <source>
        <dbReference type="PROSITE" id="PS50851"/>
    </source>
</evidence>
<dbReference type="GO" id="GO:0006935">
    <property type="term" value="P:chemotaxis"/>
    <property type="evidence" value="ECO:0007669"/>
    <property type="project" value="InterPro"/>
</dbReference>
<evidence type="ECO:0000313" key="3">
    <source>
        <dbReference type="Proteomes" id="UP000002696"/>
    </source>
</evidence>
<dbReference type="InterPro" id="IPR036061">
    <property type="entry name" value="CheW-like_dom_sf"/>
</dbReference>
<dbReference type="STRING" id="633149.Bresu_1113"/>
<dbReference type="EMBL" id="CP002102">
    <property type="protein sequence ID" value="ADL00425.1"/>
    <property type="molecule type" value="Genomic_DNA"/>
</dbReference>
<dbReference type="AlphaFoldDB" id="D9QNZ2"/>
<dbReference type="GO" id="GO:0005829">
    <property type="term" value="C:cytosol"/>
    <property type="evidence" value="ECO:0007669"/>
    <property type="project" value="TreeGrafter"/>
</dbReference>
<feature type="domain" description="CheW-like" evidence="1">
    <location>
        <begin position="14"/>
        <end position="154"/>
    </location>
</feature>